<gene>
    <name evidence="1" type="ordered locus">AM1_A0002</name>
</gene>
<proteinExistence type="predicted"/>
<dbReference type="EMBL" id="CP000838">
    <property type="protein sequence ID" value="ABW31511.1"/>
    <property type="molecule type" value="Genomic_DNA"/>
</dbReference>
<geneLocation type="plasmid" evidence="1 2">
    <name>pREB1</name>
</geneLocation>
<dbReference type="RefSeq" id="WP_012166514.1">
    <property type="nucleotide sequence ID" value="NC_009926.1"/>
</dbReference>
<evidence type="ECO:0000313" key="1">
    <source>
        <dbReference type="EMBL" id="ABW31511.1"/>
    </source>
</evidence>
<protein>
    <recommendedName>
        <fullName evidence="3">Restriction endonuclease domain-containing protein</fullName>
    </recommendedName>
</protein>
<dbReference type="HOGENOM" id="CLU_076312_8_2_3"/>
<sequence length="46" mass="5328">MLINPEDKQVEIYRPGQDVELLQSPSTISGADVLPEFSLNLEWIWR</sequence>
<reference evidence="1 2" key="1">
    <citation type="journal article" date="2008" name="Proc. Natl. Acad. Sci. U.S.A.">
        <title>Niche adaptation and genome expansion in the chlorophyll d-producing cyanobacterium Acaryochloris marina.</title>
        <authorList>
            <person name="Swingley W.D."/>
            <person name="Chen M."/>
            <person name="Cheung P.C."/>
            <person name="Conrad A.L."/>
            <person name="Dejesa L.C."/>
            <person name="Hao J."/>
            <person name="Honchak B.M."/>
            <person name="Karbach L.E."/>
            <person name="Kurdoglu A."/>
            <person name="Lahiri S."/>
            <person name="Mastrian S.D."/>
            <person name="Miyashita H."/>
            <person name="Page L."/>
            <person name="Ramakrishna P."/>
            <person name="Satoh S."/>
            <person name="Sattley W.M."/>
            <person name="Shimada Y."/>
            <person name="Taylor H.L."/>
            <person name="Tomo T."/>
            <person name="Tsuchiya T."/>
            <person name="Wang Z.T."/>
            <person name="Raymond J."/>
            <person name="Mimuro M."/>
            <person name="Blankenship R.E."/>
            <person name="Touchman J.W."/>
        </authorList>
    </citation>
    <scope>NUCLEOTIDE SEQUENCE [LARGE SCALE GENOMIC DNA]</scope>
    <source>
        <strain evidence="2">MBIC 11017</strain>
        <plasmid evidence="2">Plasmid pREB1</plasmid>
    </source>
</reference>
<dbReference type="AlphaFoldDB" id="A8ZK11"/>
<dbReference type="Gene3D" id="3.90.1570.10">
    <property type="entry name" value="tt1808, chain A"/>
    <property type="match status" value="1"/>
</dbReference>
<organism evidence="1 2">
    <name type="scientific">Acaryochloris marina (strain MBIC 11017)</name>
    <dbReference type="NCBI Taxonomy" id="329726"/>
    <lineage>
        <taxon>Bacteria</taxon>
        <taxon>Bacillati</taxon>
        <taxon>Cyanobacteriota</taxon>
        <taxon>Cyanophyceae</taxon>
        <taxon>Acaryochloridales</taxon>
        <taxon>Acaryochloridaceae</taxon>
        <taxon>Acaryochloris</taxon>
    </lineage>
</organism>
<dbReference type="SUPFAM" id="SSF52980">
    <property type="entry name" value="Restriction endonuclease-like"/>
    <property type="match status" value="1"/>
</dbReference>
<keyword evidence="1" id="KW-0614">Plasmid</keyword>
<name>A8ZK11_ACAM1</name>
<dbReference type="InterPro" id="IPR012296">
    <property type="entry name" value="Nuclease_put_TT1808"/>
</dbReference>
<dbReference type="Proteomes" id="UP000000268">
    <property type="component" value="Plasmid pREB1"/>
</dbReference>
<dbReference type="InterPro" id="IPR011335">
    <property type="entry name" value="Restrct_endonuc-II-like"/>
</dbReference>
<keyword evidence="2" id="KW-1185">Reference proteome</keyword>
<evidence type="ECO:0000313" key="2">
    <source>
        <dbReference type="Proteomes" id="UP000000268"/>
    </source>
</evidence>
<accession>A8ZK11</accession>
<dbReference type="KEGG" id="amr:AM1_A0002"/>
<evidence type="ECO:0008006" key="3">
    <source>
        <dbReference type="Google" id="ProtNLM"/>
    </source>
</evidence>